<gene>
    <name evidence="1" type="ORF">Satyrvirus4_4</name>
</gene>
<name>A0A3G5AD67_9VIRU</name>
<reference evidence="1" key="1">
    <citation type="submission" date="2018-10" db="EMBL/GenBank/DDBJ databases">
        <title>Hidden diversity of soil giant viruses.</title>
        <authorList>
            <person name="Schulz F."/>
            <person name="Alteio L."/>
            <person name="Goudeau D."/>
            <person name="Ryan E.M."/>
            <person name="Malmstrom R.R."/>
            <person name="Blanchard J."/>
            <person name="Woyke T."/>
        </authorList>
    </citation>
    <scope>NUCLEOTIDE SEQUENCE</scope>
    <source>
        <strain evidence="1">SAV1</strain>
    </source>
</reference>
<dbReference type="EMBL" id="MK072440">
    <property type="protein sequence ID" value="AYV85107.1"/>
    <property type="molecule type" value="Genomic_DNA"/>
</dbReference>
<protein>
    <submittedName>
        <fullName evidence="1">Uncharacterized protein</fullName>
    </submittedName>
</protein>
<accession>A0A3G5AD67</accession>
<sequence>MTPLFNKTDEKIYCMFCSPEIVDFQLCKIEEDCCKKSLYTPNLMKSLFDSDYNKNLSELNRICDLKAAAIRSKRKPPIKMSNMVNGYTHTELEDDGEFRIMGFMCELCNDYDKYYILIDSEGNLFTHENTIDVENLIVICYECITLRGFKDEQIGYFLYCHGLNNNINNKTNDSTRIAQICEFKKKLKKNN</sequence>
<proteinExistence type="predicted"/>
<organism evidence="1">
    <name type="scientific">Satyrvirus sp</name>
    <dbReference type="NCBI Taxonomy" id="2487771"/>
    <lineage>
        <taxon>Viruses</taxon>
        <taxon>Varidnaviria</taxon>
        <taxon>Bamfordvirae</taxon>
        <taxon>Nucleocytoviricota</taxon>
        <taxon>Megaviricetes</taxon>
        <taxon>Imitervirales</taxon>
        <taxon>Mimiviridae</taxon>
        <taxon>Megamimivirinae</taxon>
    </lineage>
</organism>
<evidence type="ECO:0000313" key="1">
    <source>
        <dbReference type="EMBL" id="AYV85107.1"/>
    </source>
</evidence>